<dbReference type="Proteomes" id="UP001054945">
    <property type="component" value="Unassembled WGS sequence"/>
</dbReference>
<organism evidence="1 2">
    <name type="scientific">Caerostris extrusa</name>
    <name type="common">Bark spider</name>
    <name type="synonym">Caerostris bankana</name>
    <dbReference type="NCBI Taxonomy" id="172846"/>
    <lineage>
        <taxon>Eukaryota</taxon>
        <taxon>Metazoa</taxon>
        <taxon>Ecdysozoa</taxon>
        <taxon>Arthropoda</taxon>
        <taxon>Chelicerata</taxon>
        <taxon>Arachnida</taxon>
        <taxon>Araneae</taxon>
        <taxon>Araneomorphae</taxon>
        <taxon>Entelegynae</taxon>
        <taxon>Araneoidea</taxon>
        <taxon>Araneidae</taxon>
        <taxon>Caerostris</taxon>
    </lineage>
</organism>
<reference evidence="1 2" key="1">
    <citation type="submission" date="2021-06" db="EMBL/GenBank/DDBJ databases">
        <title>Caerostris extrusa draft genome.</title>
        <authorList>
            <person name="Kono N."/>
            <person name="Arakawa K."/>
        </authorList>
    </citation>
    <scope>NUCLEOTIDE SEQUENCE [LARGE SCALE GENOMIC DNA]</scope>
</reference>
<sequence>MVEETAFEVGSQAHTMSESRGKSNFVIQRIMMFLEKGITLTVWRIAPIRRNLIFGYGSLMPLTHKQEQNPLLHCRKSTCPTCHAKELLKAKS</sequence>
<evidence type="ECO:0000313" key="1">
    <source>
        <dbReference type="EMBL" id="GIY30702.1"/>
    </source>
</evidence>
<name>A0AAV4SE74_CAEEX</name>
<dbReference type="EMBL" id="BPLR01009267">
    <property type="protein sequence ID" value="GIY30702.1"/>
    <property type="molecule type" value="Genomic_DNA"/>
</dbReference>
<accession>A0AAV4SE74</accession>
<keyword evidence="2" id="KW-1185">Reference proteome</keyword>
<comment type="caution">
    <text evidence="1">The sequence shown here is derived from an EMBL/GenBank/DDBJ whole genome shotgun (WGS) entry which is preliminary data.</text>
</comment>
<proteinExistence type="predicted"/>
<protein>
    <submittedName>
        <fullName evidence="1">Uncharacterized protein</fullName>
    </submittedName>
</protein>
<gene>
    <name evidence="1" type="ORF">CEXT_641521</name>
</gene>
<evidence type="ECO:0000313" key="2">
    <source>
        <dbReference type="Proteomes" id="UP001054945"/>
    </source>
</evidence>
<dbReference type="AlphaFoldDB" id="A0AAV4SE74"/>